<name>A0A9J6E8N4_RHIMP</name>
<protein>
    <submittedName>
        <fullName evidence="1">Uncharacterized protein</fullName>
    </submittedName>
</protein>
<accession>A0A9J6E8N4</accession>
<dbReference type="AlphaFoldDB" id="A0A9J6E8N4"/>
<evidence type="ECO:0000313" key="2">
    <source>
        <dbReference type="Proteomes" id="UP000821866"/>
    </source>
</evidence>
<dbReference type="EMBL" id="JABSTU010000005">
    <property type="protein sequence ID" value="KAH8030671.1"/>
    <property type="molecule type" value="Genomic_DNA"/>
</dbReference>
<comment type="caution">
    <text evidence="1">The sequence shown here is derived from an EMBL/GenBank/DDBJ whole genome shotgun (WGS) entry which is preliminary data.</text>
</comment>
<gene>
    <name evidence="1" type="ORF">HPB51_010958</name>
</gene>
<evidence type="ECO:0000313" key="1">
    <source>
        <dbReference type="EMBL" id="KAH8030671.1"/>
    </source>
</evidence>
<dbReference type="SUPFAM" id="SSF52047">
    <property type="entry name" value="RNI-like"/>
    <property type="match status" value="1"/>
</dbReference>
<keyword evidence="2" id="KW-1185">Reference proteome</keyword>
<dbReference type="Proteomes" id="UP000821866">
    <property type="component" value="Chromosome 3"/>
</dbReference>
<reference evidence="1" key="1">
    <citation type="journal article" date="2020" name="Cell">
        <title>Large-Scale Comparative Analyses of Tick Genomes Elucidate Their Genetic Diversity and Vector Capacities.</title>
        <authorList>
            <consortium name="Tick Genome and Microbiome Consortium (TIGMIC)"/>
            <person name="Jia N."/>
            <person name="Wang J."/>
            <person name="Shi W."/>
            <person name="Du L."/>
            <person name="Sun Y."/>
            <person name="Zhan W."/>
            <person name="Jiang J.F."/>
            <person name="Wang Q."/>
            <person name="Zhang B."/>
            <person name="Ji P."/>
            <person name="Bell-Sakyi L."/>
            <person name="Cui X.M."/>
            <person name="Yuan T.T."/>
            <person name="Jiang B.G."/>
            <person name="Yang W.F."/>
            <person name="Lam T.T."/>
            <person name="Chang Q.C."/>
            <person name="Ding S.J."/>
            <person name="Wang X.J."/>
            <person name="Zhu J.G."/>
            <person name="Ruan X.D."/>
            <person name="Zhao L."/>
            <person name="Wei J.T."/>
            <person name="Ye R.Z."/>
            <person name="Que T.C."/>
            <person name="Du C.H."/>
            <person name="Zhou Y.H."/>
            <person name="Cheng J.X."/>
            <person name="Dai P.F."/>
            <person name="Guo W.B."/>
            <person name="Han X.H."/>
            <person name="Huang E.J."/>
            <person name="Li L.F."/>
            <person name="Wei W."/>
            <person name="Gao Y.C."/>
            <person name="Liu J.Z."/>
            <person name="Shao H.Z."/>
            <person name="Wang X."/>
            <person name="Wang C.C."/>
            <person name="Yang T.C."/>
            <person name="Huo Q.B."/>
            <person name="Li W."/>
            <person name="Chen H.Y."/>
            <person name="Chen S.E."/>
            <person name="Zhou L.G."/>
            <person name="Ni X.B."/>
            <person name="Tian J.H."/>
            <person name="Sheng Y."/>
            <person name="Liu T."/>
            <person name="Pan Y.S."/>
            <person name="Xia L.Y."/>
            <person name="Li J."/>
            <person name="Zhao F."/>
            <person name="Cao W.C."/>
        </authorList>
    </citation>
    <scope>NUCLEOTIDE SEQUENCE</scope>
    <source>
        <strain evidence="1">Rmic-2018</strain>
    </source>
</reference>
<sequence>MPSTTVYQHHLFGRQKIMWELFLAVGVQKKLEGLTFVSVDLDDSFSELAEGIASLVRYTTTLQRIENRKHINVGEEHQLLVVLDALKKNSSINVLLIDVQWVTPEIAASLSELFEVNNTLIFVELCNTATEISTNEVANDPTWFGD</sequence>
<proteinExistence type="predicted"/>
<organism evidence="1 2">
    <name type="scientific">Rhipicephalus microplus</name>
    <name type="common">Cattle tick</name>
    <name type="synonym">Boophilus microplus</name>
    <dbReference type="NCBI Taxonomy" id="6941"/>
    <lineage>
        <taxon>Eukaryota</taxon>
        <taxon>Metazoa</taxon>
        <taxon>Ecdysozoa</taxon>
        <taxon>Arthropoda</taxon>
        <taxon>Chelicerata</taxon>
        <taxon>Arachnida</taxon>
        <taxon>Acari</taxon>
        <taxon>Parasitiformes</taxon>
        <taxon>Ixodida</taxon>
        <taxon>Ixodoidea</taxon>
        <taxon>Ixodidae</taxon>
        <taxon>Rhipicephalinae</taxon>
        <taxon>Rhipicephalus</taxon>
        <taxon>Boophilus</taxon>
    </lineage>
</organism>
<reference evidence="1" key="2">
    <citation type="submission" date="2021-09" db="EMBL/GenBank/DDBJ databases">
        <authorList>
            <person name="Jia N."/>
            <person name="Wang J."/>
            <person name="Shi W."/>
            <person name="Du L."/>
            <person name="Sun Y."/>
            <person name="Zhan W."/>
            <person name="Jiang J."/>
            <person name="Wang Q."/>
            <person name="Zhang B."/>
            <person name="Ji P."/>
            <person name="Sakyi L.B."/>
            <person name="Cui X."/>
            <person name="Yuan T."/>
            <person name="Jiang B."/>
            <person name="Yang W."/>
            <person name="Lam T.T.-Y."/>
            <person name="Chang Q."/>
            <person name="Ding S."/>
            <person name="Wang X."/>
            <person name="Zhu J."/>
            <person name="Ruan X."/>
            <person name="Zhao L."/>
            <person name="Wei J."/>
            <person name="Que T."/>
            <person name="Du C."/>
            <person name="Cheng J."/>
            <person name="Dai P."/>
            <person name="Han X."/>
            <person name="Huang E."/>
            <person name="Gao Y."/>
            <person name="Liu J."/>
            <person name="Shao H."/>
            <person name="Ye R."/>
            <person name="Li L."/>
            <person name="Wei W."/>
            <person name="Wang X."/>
            <person name="Wang C."/>
            <person name="Huo Q."/>
            <person name="Li W."/>
            <person name="Guo W."/>
            <person name="Chen H."/>
            <person name="Chen S."/>
            <person name="Zhou L."/>
            <person name="Zhou L."/>
            <person name="Ni X."/>
            <person name="Tian J."/>
            <person name="Zhou Y."/>
            <person name="Sheng Y."/>
            <person name="Liu T."/>
            <person name="Pan Y."/>
            <person name="Xia L."/>
            <person name="Li J."/>
            <person name="Zhao F."/>
            <person name="Cao W."/>
        </authorList>
    </citation>
    <scope>NUCLEOTIDE SEQUENCE</scope>
    <source>
        <strain evidence="1">Rmic-2018</strain>
        <tissue evidence="1">Larvae</tissue>
    </source>
</reference>